<name>A0A4Q5L991_9BACT</name>
<feature type="active site" description="Proton donor/acceptor" evidence="5 6">
    <location>
        <position position="85"/>
    </location>
</feature>
<keyword evidence="11" id="KW-1185">Reference proteome</keyword>
<accession>A0A4Q5L991</accession>
<comment type="similarity">
    <text evidence="1 5">Belongs to the phosphoglycerate mutase family. BPG-dependent PGAM subfamily.</text>
</comment>
<feature type="binding site" evidence="5 7">
    <location>
        <begin position="85"/>
        <end position="88"/>
    </location>
    <ligand>
        <name>substrate</name>
    </ligand>
</feature>
<dbReference type="PANTHER" id="PTHR11931">
    <property type="entry name" value="PHOSPHOGLYCERATE MUTASE"/>
    <property type="match status" value="1"/>
</dbReference>
<evidence type="ECO:0000313" key="11">
    <source>
        <dbReference type="Proteomes" id="UP000294155"/>
    </source>
</evidence>
<feature type="binding site" evidence="5 7">
    <location>
        <position position="96"/>
    </location>
    <ligand>
        <name>substrate</name>
    </ligand>
</feature>
<feature type="binding site" evidence="5 7">
    <location>
        <begin position="112"/>
        <end position="113"/>
    </location>
    <ligand>
        <name>substrate</name>
    </ligand>
</feature>
<protein>
    <recommendedName>
        <fullName evidence="5 9">2,3-bisphosphoglycerate-dependent phosphoglycerate mutase</fullName>
        <shortName evidence="5">BPG-dependent PGAM</shortName>
        <shortName evidence="5">PGAM</shortName>
        <shortName evidence="5">Phosphoglyceromutase</shortName>
        <shortName evidence="5">dPGM</shortName>
        <ecNumber evidence="5 9">5.4.2.11</ecNumber>
    </recommendedName>
</protein>
<sequence length="202" mass="22782">MALLVLVRHGQSVANLANVFTGWLDVALTPQGEAEARQAGQRLHALHFDLAYCSTLIRSRRTLELILAQLHQDSVPVVAADALRERMYGALQGLNKAETIRKYGEDQVNRWRRSYEDAPPEGETLHHTQQRVFAYFETEIGPQLRRGKNVLVVSHGNTLRALRMQLEGLSVAQVEALEIPTGGIRAYDLDPDLRIRRAWDLP</sequence>
<dbReference type="SMART" id="SM00855">
    <property type="entry name" value="PGAM"/>
    <property type="match status" value="1"/>
</dbReference>
<dbReference type="GO" id="GO:0006096">
    <property type="term" value="P:glycolytic process"/>
    <property type="evidence" value="ECO:0007669"/>
    <property type="project" value="UniProtKB-UniRule"/>
</dbReference>
<dbReference type="OrthoDB" id="9782128at2"/>
<dbReference type="EMBL" id="SEWE01000036">
    <property type="protein sequence ID" value="RYU78064.1"/>
    <property type="molecule type" value="Genomic_DNA"/>
</dbReference>
<keyword evidence="3 5" id="KW-0324">Glycolysis</keyword>
<comment type="function">
    <text evidence="5 9">Catalyzes the interconversion of 2-phosphoglycerate and 3-phosphoglycerate.</text>
</comment>
<organism evidence="10 11">
    <name type="scientific">Hymenobacter persicinus</name>
    <dbReference type="NCBI Taxonomy" id="2025506"/>
    <lineage>
        <taxon>Bacteria</taxon>
        <taxon>Pseudomonadati</taxon>
        <taxon>Bacteroidota</taxon>
        <taxon>Cytophagia</taxon>
        <taxon>Cytophagales</taxon>
        <taxon>Hymenobacteraceae</taxon>
        <taxon>Hymenobacter</taxon>
    </lineage>
</organism>
<dbReference type="GO" id="GO:0004619">
    <property type="term" value="F:phosphoglycerate mutase activity"/>
    <property type="evidence" value="ECO:0007669"/>
    <property type="project" value="UniProtKB-UniRule"/>
</dbReference>
<dbReference type="HAMAP" id="MF_01039">
    <property type="entry name" value="PGAM_GpmA"/>
    <property type="match status" value="1"/>
</dbReference>
<dbReference type="EC" id="5.4.2.11" evidence="5 9"/>
<dbReference type="GO" id="GO:0006094">
    <property type="term" value="P:gluconeogenesis"/>
    <property type="evidence" value="ECO:0007669"/>
    <property type="project" value="UniProtKB-UniRule"/>
</dbReference>
<evidence type="ECO:0000313" key="10">
    <source>
        <dbReference type="EMBL" id="RYU78064.1"/>
    </source>
</evidence>
<feature type="active site" description="Tele-phosphohistidine intermediate" evidence="5 6">
    <location>
        <position position="9"/>
    </location>
</feature>
<comment type="pathway">
    <text evidence="5 9">Carbohydrate degradation; glycolysis; pyruvate from D-glyceraldehyde 3-phosphate: step 3/5.</text>
</comment>
<dbReference type="Proteomes" id="UP000294155">
    <property type="component" value="Unassembled WGS sequence"/>
</dbReference>
<evidence type="ECO:0000256" key="5">
    <source>
        <dbReference type="HAMAP-Rule" id="MF_01039"/>
    </source>
</evidence>
<evidence type="ECO:0000256" key="1">
    <source>
        <dbReference type="ARBA" id="ARBA00006717"/>
    </source>
</evidence>
<dbReference type="Pfam" id="PF00300">
    <property type="entry name" value="His_Phos_1"/>
    <property type="match status" value="1"/>
</dbReference>
<dbReference type="AlphaFoldDB" id="A0A4Q5L991"/>
<dbReference type="PROSITE" id="PS00175">
    <property type="entry name" value="PG_MUTASE"/>
    <property type="match status" value="1"/>
</dbReference>
<feature type="binding site" evidence="5 7">
    <location>
        <position position="58"/>
    </location>
    <ligand>
        <name>substrate</name>
    </ligand>
</feature>
<dbReference type="UniPathway" id="UPA00109">
    <property type="reaction ID" value="UER00186"/>
</dbReference>
<dbReference type="CDD" id="cd07067">
    <property type="entry name" value="HP_PGM_like"/>
    <property type="match status" value="1"/>
</dbReference>
<dbReference type="SUPFAM" id="SSF53254">
    <property type="entry name" value="Phosphoglycerate mutase-like"/>
    <property type="match status" value="1"/>
</dbReference>
<feature type="site" description="Transition state stabilizer" evidence="5 8">
    <location>
        <position position="155"/>
    </location>
</feature>
<proteinExistence type="inferred from homology"/>
<feature type="binding site" evidence="5 7">
    <location>
        <begin position="8"/>
        <end position="15"/>
    </location>
    <ligand>
        <name>substrate</name>
    </ligand>
</feature>
<comment type="catalytic activity">
    <reaction evidence="5 9">
        <text>(2R)-2-phosphoglycerate = (2R)-3-phosphoglycerate</text>
        <dbReference type="Rhea" id="RHEA:15901"/>
        <dbReference type="ChEBI" id="CHEBI:58272"/>
        <dbReference type="ChEBI" id="CHEBI:58289"/>
        <dbReference type="EC" id="5.4.2.11"/>
    </reaction>
</comment>
<reference evidence="10 11" key="1">
    <citation type="submission" date="2019-02" db="EMBL/GenBank/DDBJ databases">
        <title>Bacterial novel species isolated from soil.</title>
        <authorList>
            <person name="Jung H.-Y."/>
        </authorList>
    </citation>
    <scope>NUCLEOTIDE SEQUENCE [LARGE SCALE GENOMIC DNA]</scope>
    <source>
        <strain evidence="10 11">1-3-3-3</strain>
    </source>
</reference>
<feature type="binding site" evidence="5 7">
    <location>
        <begin position="156"/>
        <end position="157"/>
    </location>
    <ligand>
        <name>substrate</name>
    </ligand>
</feature>
<dbReference type="RefSeq" id="WP_129922087.1">
    <property type="nucleotide sequence ID" value="NZ_SEWE01000036.1"/>
</dbReference>
<evidence type="ECO:0000256" key="7">
    <source>
        <dbReference type="PIRSR" id="PIRSR613078-2"/>
    </source>
</evidence>
<feature type="binding site" evidence="5 7">
    <location>
        <begin position="21"/>
        <end position="22"/>
    </location>
    <ligand>
        <name>substrate</name>
    </ligand>
</feature>
<keyword evidence="4 5" id="KW-0413">Isomerase</keyword>
<dbReference type="Gene3D" id="3.40.50.1240">
    <property type="entry name" value="Phosphoglycerate mutase-like"/>
    <property type="match status" value="1"/>
</dbReference>
<dbReference type="PIRSF" id="PIRSF000709">
    <property type="entry name" value="6PFK_2-Ptase"/>
    <property type="match status" value="1"/>
</dbReference>
<dbReference type="InterPro" id="IPR005952">
    <property type="entry name" value="Phosphogly_mut1"/>
</dbReference>
<gene>
    <name evidence="5" type="primary">gpmA</name>
    <name evidence="10" type="ORF">EWM57_15605</name>
</gene>
<evidence type="ECO:0000256" key="8">
    <source>
        <dbReference type="PIRSR" id="PIRSR613078-3"/>
    </source>
</evidence>
<evidence type="ECO:0000256" key="2">
    <source>
        <dbReference type="ARBA" id="ARBA00022432"/>
    </source>
</evidence>
<evidence type="ECO:0000256" key="6">
    <source>
        <dbReference type="PIRSR" id="PIRSR613078-1"/>
    </source>
</evidence>
<dbReference type="InterPro" id="IPR001345">
    <property type="entry name" value="PG/BPGM_mutase_AS"/>
</dbReference>
<evidence type="ECO:0000256" key="3">
    <source>
        <dbReference type="ARBA" id="ARBA00023152"/>
    </source>
</evidence>
<dbReference type="InterPro" id="IPR029033">
    <property type="entry name" value="His_PPase_superfam"/>
</dbReference>
<dbReference type="NCBIfam" id="TIGR01258">
    <property type="entry name" value="pgm_1"/>
    <property type="match status" value="1"/>
</dbReference>
<evidence type="ECO:0000256" key="9">
    <source>
        <dbReference type="RuleBase" id="RU004512"/>
    </source>
</evidence>
<keyword evidence="2 5" id="KW-0312">Gluconeogenesis</keyword>
<comment type="caution">
    <text evidence="10">The sequence shown here is derived from an EMBL/GenBank/DDBJ whole genome shotgun (WGS) entry which is preliminary data.</text>
</comment>
<dbReference type="InterPro" id="IPR013078">
    <property type="entry name" value="His_Pase_superF_clade-1"/>
</dbReference>
<evidence type="ECO:0000256" key="4">
    <source>
        <dbReference type="ARBA" id="ARBA00023235"/>
    </source>
</evidence>